<evidence type="ECO:0000313" key="5">
    <source>
        <dbReference type="Proteomes" id="UP000250140"/>
    </source>
</evidence>
<keyword evidence="2" id="KW-0472">Membrane</keyword>
<dbReference type="OrthoDB" id="5425848at2759"/>
<dbReference type="EMBL" id="KV750161">
    <property type="protein sequence ID" value="OCL05991.1"/>
    <property type="molecule type" value="Genomic_DNA"/>
</dbReference>
<sequence length="349" mass="36701">MRFLGAPSTLLTSATFLLSFTPLSIAKPYPLEPFDELQNSTESEHLEARCANPCGYYGQLCCAVGQSCYTDSNNQAQCGGPVTAAATANAGGWVYYTTTWVETDYVTRTSVYSSYVGVSVAATPTAASCSQYNQSPCGSICCDSGYYCLTSGTCAYAGGGSSGGIYYTTGTPTATVPFQTPIATGANATITSSQQSSGGLSGGAIAGIVIGVLAGILLLTLLCLFCCARAIFDTVMAIFGVGKNRRRVHEETTYIEEHHSSGGGRRRWYGNRPSRPASPARTGGGLGNALGIGALLGGLALALGLKRRHDRRHDEKSNTVSSYTYSDYTSTSSASSDRRTRNTRHSSRH</sequence>
<organism evidence="4 5">
    <name type="scientific">Glonium stellatum</name>
    <dbReference type="NCBI Taxonomy" id="574774"/>
    <lineage>
        <taxon>Eukaryota</taxon>
        <taxon>Fungi</taxon>
        <taxon>Dikarya</taxon>
        <taxon>Ascomycota</taxon>
        <taxon>Pezizomycotina</taxon>
        <taxon>Dothideomycetes</taxon>
        <taxon>Pleosporomycetidae</taxon>
        <taxon>Gloniales</taxon>
        <taxon>Gloniaceae</taxon>
        <taxon>Glonium</taxon>
    </lineage>
</organism>
<evidence type="ECO:0000256" key="1">
    <source>
        <dbReference type="SAM" id="MobiDB-lite"/>
    </source>
</evidence>
<dbReference type="Proteomes" id="UP000250140">
    <property type="component" value="Unassembled WGS sequence"/>
</dbReference>
<gene>
    <name evidence="4" type="ORF">AOQ84DRAFT_355716</name>
</gene>
<keyword evidence="2" id="KW-0812">Transmembrane</keyword>
<evidence type="ECO:0000313" key="4">
    <source>
        <dbReference type="EMBL" id="OCL05991.1"/>
    </source>
</evidence>
<feature type="chain" id="PRO_5034517183" evidence="3">
    <location>
        <begin position="27"/>
        <end position="349"/>
    </location>
</feature>
<protein>
    <submittedName>
        <fullName evidence="4">Uncharacterized protein</fullName>
    </submittedName>
</protein>
<feature type="transmembrane region" description="Helical" evidence="2">
    <location>
        <begin position="204"/>
        <end position="228"/>
    </location>
</feature>
<keyword evidence="2" id="KW-1133">Transmembrane helix</keyword>
<feature type="signal peptide" evidence="3">
    <location>
        <begin position="1"/>
        <end position="26"/>
    </location>
</feature>
<reference evidence="4 5" key="1">
    <citation type="journal article" date="2016" name="Nat. Commun.">
        <title>Ectomycorrhizal ecology is imprinted in the genome of the dominant symbiotic fungus Cenococcum geophilum.</title>
        <authorList>
            <consortium name="DOE Joint Genome Institute"/>
            <person name="Peter M."/>
            <person name="Kohler A."/>
            <person name="Ohm R.A."/>
            <person name="Kuo A."/>
            <person name="Krutzmann J."/>
            <person name="Morin E."/>
            <person name="Arend M."/>
            <person name="Barry K.W."/>
            <person name="Binder M."/>
            <person name="Choi C."/>
            <person name="Clum A."/>
            <person name="Copeland A."/>
            <person name="Grisel N."/>
            <person name="Haridas S."/>
            <person name="Kipfer T."/>
            <person name="LaButti K."/>
            <person name="Lindquist E."/>
            <person name="Lipzen A."/>
            <person name="Maire R."/>
            <person name="Meier B."/>
            <person name="Mihaltcheva S."/>
            <person name="Molinier V."/>
            <person name="Murat C."/>
            <person name="Poggeler S."/>
            <person name="Quandt C.A."/>
            <person name="Sperisen C."/>
            <person name="Tritt A."/>
            <person name="Tisserant E."/>
            <person name="Crous P.W."/>
            <person name="Henrissat B."/>
            <person name="Nehls U."/>
            <person name="Egli S."/>
            <person name="Spatafora J.W."/>
            <person name="Grigoriev I.V."/>
            <person name="Martin F.M."/>
        </authorList>
    </citation>
    <scope>NUCLEOTIDE SEQUENCE [LARGE SCALE GENOMIC DNA]</scope>
    <source>
        <strain evidence="4 5">CBS 207.34</strain>
    </source>
</reference>
<evidence type="ECO:0000256" key="2">
    <source>
        <dbReference type="SAM" id="Phobius"/>
    </source>
</evidence>
<keyword evidence="5" id="KW-1185">Reference proteome</keyword>
<feature type="region of interest" description="Disordered" evidence="1">
    <location>
        <begin position="310"/>
        <end position="349"/>
    </location>
</feature>
<proteinExistence type="predicted"/>
<feature type="compositionally biased region" description="Low complexity" evidence="1">
    <location>
        <begin position="318"/>
        <end position="335"/>
    </location>
</feature>
<name>A0A8E2EWD1_9PEZI</name>
<evidence type="ECO:0000256" key="3">
    <source>
        <dbReference type="SAM" id="SignalP"/>
    </source>
</evidence>
<feature type="transmembrane region" description="Helical" evidence="2">
    <location>
        <begin position="285"/>
        <end position="305"/>
    </location>
</feature>
<accession>A0A8E2EWD1</accession>
<dbReference type="AlphaFoldDB" id="A0A8E2EWD1"/>
<keyword evidence="3" id="KW-0732">Signal</keyword>
<feature type="region of interest" description="Disordered" evidence="1">
    <location>
        <begin position="254"/>
        <end position="283"/>
    </location>
</feature>